<dbReference type="SUPFAM" id="SSF56601">
    <property type="entry name" value="beta-lactamase/transpeptidase-like"/>
    <property type="match status" value="1"/>
</dbReference>
<protein>
    <recommendedName>
        <fullName evidence="3">Beta-lactamase-related domain-containing protein</fullName>
    </recommendedName>
</protein>
<evidence type="ECO:0000256" key="1">
    <source>
        <dbReference type="ARBA" id="ARBA00038215"/>
    </source>
</evidence>
<feature type="region of interest" description="Disordered" evidence="2">
    <location>
        <begin position="314"/>
        <end position="339"/>
    </location>
</feature>
<gene>
    <name evidence="4" type="ORF">BGZ97_007952</name>
</gene>
<dbReference type="PANTHER" id="PTHR46825">
    <property type="entry name" value="D-ALANYL-D-ALANINE-CARBOXYPEPTIDASE/ENDOPEPTIDASE AMPH"/>
    <property type="match status" value="1"/>
</dbReference>
<comment type="similarity">
    <text evidence="1">Belongs to the peptidase S12 family.</text>
</comment>
<reference evidence="4" key="1">
    <citation type="journal article" date="2020" name="Fungal Divers.">
        <title>Resolving the Mortierellaceae phylogeny through synthesis of multi-gene phylogenetics and phylogenomics.</title>
        <authorList>
            <person name="Vandepol N."/>
            <person name="Liber J."/>
            <person name="Desiro A."/>
            <person name="Na H."/>
            <person name="Kennedy M."/>
            <person name="Barry K."/>
            <person name="Grigoriev I.V."/>
            <person name="Miller A.N."/>
            <person name="O'Donnell K."/>
            <person name="Stajich J.E."/>
            <person name="Bonito G."/>
        </authorList>
    </citation>
    <scope>NUCLEOTIDE SEQUENCE</scope>
    <source>
        <strain evidence="4">NVP60</strain>
    </source>
</reference>
<comment type="caution">
    <text evidence="4">The sequence shown here is derived from an EMBL/GenBank/DDBJ whole genome shotgun (WGS) entry which is preliminary data.</text>
</comment>
<name>A0A9P6QMG5_9FUNG</name>
<accession>A0A9P6QMG5</accession>
<sequence>SLPRRELIRQLRYFDDIPPTLGIDFKDNNVAYAIAGEAASHIAGTSYEQLVLDKVIRPLGLKNTGFTQSNMKRHSDNYALSYMAYSFEAAQRGEFRIFPLNEKPYMALAAAEGIYTNVLDLARWGKAIMDLGAVDGKQVLNRMSVEETLKSRTFEWNENPESRWKEFDPIFLMDLGGCRTLTMANDSGSDIGYGSDVTMFPELDLVIAMLSNTSDIGHFSNFLPYSIATPFFDIPGMRNNRDSAGEDKWIAVSAIPKAEETYAAVELIAGGIFSALDDNEERTPLTFKDDLGAYVGEYTHPFWGRFEISLVEGKEEKGGEGEQGDREISSSKSDQEVGQEEWKEPVLRFRYNEYTSTLEHYDHNTFIAIFDDVLFKMRVLMSFLPDVETLKEQPDSKEFPIENLAIQDLPGAMGISEALFYKTKKI</sequence>
<dbReference type="InterPro" id="IPR001466">
    <property type="entry name" value="Beta-lactam-related"/>
</dbReference>
<keyword evidence="5" id="KW-1185">Reference proteome</keyword>
<feature type="domain" description="Beta-lactamase-related" evidence="3">
    <location>
        <begin position="28"/>
        <end position="215"/>
    </location>
</feature>
<dbReference type="InterPro" id="IPR012338">
    <property type="entry name" value="Beta-lactam/transpept-like"/>
</dbReference>
<dbReference type="EMBL" id="JAAAIN010003583">
    <property type="protein sequence ID" value="KAG0285055.1"/>
    <property type="molecule type" value="Genomic_DNA"/>
</dbReference>
<evidence type="ECO:0000256" key="2">
    <source>
        <dbReference type="SAM" id="MobiDB-lite"/>
    </source>
</evidence>
<dbReference type="Pfam" id="PF00144">
    <property type="entry name" value="Beta-lactamase"/>
    <property type="match status" value="1"/>
</dbReference>
<proteinExistence type="inferred from homology"/>
<dbReference type="PANTHER" id="PTHR46825:SF9">
    <property type="entry name" value="BETA-LACTAMASE-RELATED DOMAIN-CONTAINING PROTEIN"/>
    <property type="match status" value="1"/>
</dbReference>
<dbReference type="Proteomes" id="UP000823405">
    <property type="component" value="Unassembled WGS sequence"/>
</dbReference>
<evidence type="ECO:0000259" key="3">
    <source>
        <dbReference type="Pfam" id="PF00144"/>
    </source>
</evidence>
<dbReference type="AlphaFoldDB" id="A0A9P6QMG5"/>
<evidence type="ECO:0000313" key="5">
    <source>
        <dbReference type="Proteomes" id="UP000823405"/>
    </source>
</evidence>
<dbReference type="OrthoDB" id="5946976at2759"/>
<dbReference type="Gene3D" id="3.40.710.10">
    <property type="entry name" value="DD-peptidase/beta-lactamase superfamily"/>
    <property type="match status" value="1"/>
</dbReference>
<organism evidence="4 5">
    <name type="scientific">Linnemannia gamsii</name>
    <dbReference type="NCBI Taxonomy" id="64522"/>
    <lineage>
        <taxon>Eukaryota</taxon>
        <taxon>Fungi</taxon>
        <taxon>Fungi incertae sedis</taxon>
        <taxon>Mucoromycota</taxon>
        <taxon>Mortierellomycotina</taxon>
        <taxon>Mortierellomycetes</taxon>
        <taxon>Mortierellales</taxon>
        <taxon>Mortierellaceae</taxon>
        <taxon>Linnemannia</taxon>
    </lineage>
</organism>
<evidence type="ECO:0000313" key="4">
    <source>
        <dbReference type="EMBL" id="KAG0285055.1"/>
    </source>
</evidence>
<dbReference type="InterPro" id="IPR050491">
    <property type="entry name" value="AmpC-like"/>
</dbReference>
<feature type="non-terminal residue" evidence="4">
    <location>
        <position position="1"/>
    </location>
</feature>